<dbReference type="EMBL" id="FOWC01000024">
    <property type="protein sequence ID" value="SFQ77078.1"/>
    <property type="molecule type" value="Genomic_DNA"/>
</dbReference>
<evidence type="ECO:0000259" key="2">
    <source>
        <dbReference type="Pfam" id="PF13391"/>
    </source>
</evidence>
<proteinExistence type="predicted"/>
<dbReference type="OrthoDB" id="4464809at2"/>
<evidence type="ECO:0000256" key="1">
    <source>
        <dbReference type="SAM" id="MobiDB-lite"/>
    </source>
</evidence>
<evidence type="ECO:0000313" key="3">
    <source>
        <dbReference type="EMBL" id="SFQ77078.1"/>
    </source>
</evidence>
<evidence type="ECO:0000313" key="4">
    <source>
        <dbReference type="Proteomes" id="UP000199137"/>
    </source>
</evidence>
<feature type="region of interest" description="Disordered" evidence="1">
    <location>
        <begin position="32"/>
        <end position="51"/>
    </location>
</feature>
<feature type="domain" description="HNH nuclease" evidence="2">
    <location>
        <begin position="76"/>
        <end position="112"/>
    </location>
</feature>
<organism evidence="3 4">
    <name type="scientific">Amycolatopsis rubida</name>
    <dbReference type="NCBI Taxonomy" id="112413"/>
    <lineage>
        <taxon>Bacteria</taxon>
        <taxon>Bacillati</taxon>
        <taxon>Actinomycetota</taxon>
        <taxon>Actinomycetes</taxon>
        <taxon>Pseudonocardiales</taxon>
        <taxon>Pseudonocardiaceae</taxon>
        <taxon>Amycolatopsis</taxon>
    </lineage>
</organism>
<sequence>MRERLRDGAKQNTIRRLDHAAMLTLLDESAVSVPKRGPSKRKAPVGGHREARAKVRVGQGAFRKNVIARHGAQRAVTGPCPEAAHLISFAKNESHEDGLLLRADVHKLFDRGVRRRADPRRP</sequence>
<gene>
    <name evidence="3" type="ORF">SAMN05421854_12424</name>
</gene>
<dbReference type="Pfam" id="PF13391">
    <property type="entry name" value="HNH_2"/>
    <property type="match status" value="1"/>
</dbReference>
<accession>A0A1I6B819</accession>
<protein>
    <recommendedName>
        <fullName evidence="2">HNH nuclease domain-containing protein</fullName>
    </recommendedName>
</protein>
<name>A0A1I6B819_9PSEU</name>
<reference evidence="3 4" key="1">
    <citation type="submission" date="2016-10" db="EMBL/GenBank/DDBJ databases">
        <authorList>
            <person name="de Groot N.N."/>
        </authorList>
    </citation>
    <scope>NUCLEOTIDE SEQUENCE [LARGE SCALE GENOMIC DNA]</scope>
    <source>
        <strain evidence="3 4">DSM 44637</strain>
    </source>
</reference>
<dbReference type="RefSeq" id="WP_093577129.1">
    <property type="nucleotide sequence ID" value="NZ_FOWC01000024.1"/>
</dbReference>
<dbReference type="Proteomes" id="UP000199137">
    <property type="component" value="Unassembled WGS sequence"/>
</dbReference>
<dbReference type="InterPro" id="IPR003615">
    <property type="entry name" value="HNH_nuc"/>
</dbReference>
<dbReference type="STRING" id="112413.SAMN05421854_12424"/>
<dbReference type="AlphaFoldDB" id="A0A1I6B819"/>